<organism evidence="3">
    <name type="scientific">Opuntia streptacantha</name>
    <name type="common">Prickly pear cactus</name>
    <name type="synonym">Opuntia cardona</name>
    <dbReference type="NCBI Taxonomy" id="393608"/>
    <lineage>
        <taxon>Eukaryota</taxon>
        <taxon>Viridiplantae</taxon>
        <taxon>Streptophyta</taxon>
        <taxon>Embryophyta</taxon>
        <taxon>Tracheophyta</taxon>
        <taxon>Spermatophyta</taxon>
        <taxon>Magnoliopsida</taxon>
        <taxon>eudicotyledons</taxon>
        <taxon>Gunneridae</taxon>
        <taxon>Pentapetalae</taxon>
        <taxon>Caryophyllales</taxon>
        <taxon>Cactineae</taxon>
        <taxon>Cactaceae</taxon>
        <taxon>Opuntioideae</taxon>
        <taxon>Opuntia</taxon>
    </lineage>
</organism>
<dbReference type="AlphaFoldDB" id="A0A7C9EI59"/>
<evidence type="ECO:0000313" key="3">
    <source>
        <dbReference type="EMBL" id="MBA4666466.1"/>
    </source>
</evidence>
<feature type="domain" description="Calmodulin binding protein-like N-terminal" evidence="1">
    <location>
        <begin position="82"/>
        <end position="229"/>
    </location>
</feature>
<dbReference type="PANTHER" id="PTHR31713">
    <property type="entry name" value="OS02G0177800 PROTEIN"/>
    <property type="match status" value="1"/>
</dbReference>
<dbReference type="GO" id="GO:0005634">
    <property type="term" value="C:nucleus"/>
    <property type="evidence" value="ECO:0007669"/>
    <property type="project" value="TreeGrafter"/>
</dbReference>
<evidence type="ECO:0000259" key="2">
    <source>
        <dbReference type="Pfam" id="PF20451"/>
    </source>
</evidence>
<dbReference type="Pfam" id="PF20451">
    <property type="entry name" value="Calmod_bind_M"/>
    <property type="match status" value="1"/>
</dbReference>
<reference evidence="3" key="1">
    <citation type="journal article" date="2013" name="J. Plant Res.">
        <title>Effect of fungi and light on seed germination of three Opuntia species from semiarid lands of central Mexico.</title>
        <authorList>
            <person name="Delgado-Sanchez P."/>
            <person name="Jimenez-Bremont J.F."/>
            <person name="Guerrero-Gonzalez Mde L."/>
            <person name="Flores J."/>
        </authorList>
    </citation>
    <scope>NUCLEOTIDE SEQUENCE</scope>
    <source>
        <tissue evidence="3">Cladode</tissue>
    </source>
</reference>
<dbReference type="GO" id="GO:0043565">
    <property type="term" value="F:sequence-specific DNA binding"/>
    <property type="evidence" value="ECO:0007669"/>
    <property type="project" value="TreeGrafter"/>
</dbReference>
<evidence type="ECO:0000259" key="1">
    <source>
        <dbReference type="Pfam" id="PF07887"/>
    </source>
</evidence>
<dbReference type="GO" id="GO:0003700">
    <property type="term" value="F:DNA-binding transcription factor activity"/>
    <property type="evidence" value="ECO:0007669"/>
    <property type="project" value="TreeGrafter"/>
</dbReference>
<proteinExistence type="predicted"/>
<sequence length="418" mass="47285">MAVKRGLVENSPEFQETQQGHRRFKFTKCLFKDEWLHKYSAQLENVIRKAVREETEKVILHHLQSIPRSSTSEAEQFKLRKFKLQFEGQLPRRYYTGNSIEAEGLSPIKVVLLDALSGNLVKDGPLSSAKIEIVALHGHFKAELLEDWTQKEFSDNIVPARDGKRPLLIGERVIALCNGIGFINGICFTDNSSWERSKMFRLGAKIELKMAKEDEVREAVSSAFEVKDRRGETYQKHITLSLEDDVWRLRGIAKDGKICKRLADHQIYKVKDFLHVYHIDQSFLRNIVQLRPKLWEAIVQQITLCFSSSACTNLNALTPNYVSTEPISRTSVSSLHRHHFAACGASQAQPEVQMLYSQGMGTSNETDQSMALNGDTVIDANLMGDFFEELCDDRQSFPVGYMASSSLGGPSLFGQGHV</sequence>
<dbReference type="GO" id="GO:0005516">
    <property type="term" value="F:calmodulin binding"/>
    <property type="evidence" value="ECO:0007669"/>
    <property type="project" value="InterPro"/>
</dbReference>
<dbReference type="InterPro" id="IPR046831">
    <property type="entry name" value="Calmodulin_bind_N"/>
</dbReference>
<dbReference type="GO" id="GO:0080142">
    <property type="term" value="P:regulation of salicylic acid biosynthetic process"/>
    <property type="evidence" value="ECO:0007669"/>
    <property type="project" value="TreeGrafter"/>
</dbReference>
<dbReference type="PANTHER" id="PTHR31713:SF43">
    <property type="entry name" value="CALMODULIN-BINDING PROTEIN 60 G"/>
    <property type="match status" value="1"/>
</dbReference>
<dbReference type="InterPro" id="IPR046830">
    <property type="entry name" value="Calmod_bind_M"/>
</dbReference>
<dbReference type="InterPro" id="IPR012416">
    <property type="entry name" value="CBP60"/>
</dbReference>
<dbReference type="Pfam" id="PF07887">
    <property type="entry name" value="Calmodulin_bind"/>
    <property type="match status" value="1"/>
</dbReference>
<name>A0A7C9EI59_OPUST</name>
<protein>
    <submittedName>
        <fullName evidence="3">Uncharacterized protein</fullName>
    </submittedName>
</protein>
<accession>A0A7C9EI59</accession>
<reference evidence="3" key="2">
    <citation type="submission" date="2020-07" db="EMBL/GenBank/DDBJ databases">
        <authorList>
            <person name="Vera ALvarez R."/>
            <person name="Arias-Moreno D.M."/>
            <person name="Jimenez-Jacinto V."/>
            <person name="Jimenez-Bremont J.F."/>
            <person name="Swaminathan K."/>
            <person name="Moose S.P."/>
            <person name="Guerrero-Gonzalez M.L."/>
            <person name="Marino-Ramirez L."/>
            <person name="Landsman D."/>
            <person name="Rodriguez-Kessler M."/>
            <person name="Delgado-Sanchez P."/>
        </authorList>
    </citation>
    <scope>NUCLEOTIDE SEQUENCE</scope>
    <source>
        <tissue evidence="3">Cladode</tissue>
    </source>
</reference>
<dbReference type="EMBL" id="GISG01231715">
    <property type="protein sequence ID" value="MBA4666466.1"/>
    <property type="molecule type" value="Transcribed_RNA"/>
</dbReference>
<feature type="domain" description="Calmodulin binding protein central" evidence="2">
    <location>
        <begin position="242"/>
        <end position="305"/>
    </location>
</feature>